<keyword evidence="13" id="KW-1185">Reference proteome</keyword>
<keyword evidence="5" id="KW-0547">Nucleotide-binding</keyword>
<reference evidence="13" key="1">
    <citation type="journal article" date="2019" name="Int. J. Syst. Evol. Microbiol.">
        <title>The Global Catalogue of Microorganisms (GCM) 10K type strain sequencing project: providing services to taxonomists for standard genome sequencing and annotation.</title>
        <authorList>
            <consortium name="The Broad Institute Genomics Platform"/>
            <consortium name="The Broad Institute Genome Sequencing Center for Infectious Disease"/>
            <person name="Wu L."/>
            <person name="Ma J."/>
        </authorList>
    </citation>
    <scope>NUCLEOTIDE SEQUENCE [LARGE SCALE GENOMIC DNA]</scope>
    <source>
        <strain evidence="13">TBRC 1276</strain>
    </source>
</reference>
<comment type="catalytic activity">
    <reaction evidence="1">
        <text>ATP + protein L-histidine = ADP + protein N-phospho-L-histidine.</text>
        <dbReference type="EC" id="2.7.13.3"/>
    </reaction>
</comment>
<dbReference type="Gene3D" id="1.20.5.1930">
    <property type="match status" value="1"/>
</dbReference>
<dbReference type="SUPFAM" id="SSF55874">
    <property type="entry name" value="ATPase domain of HSP90 chaperone/DNA topoisomerase II/histidine kinase"/>
    <property type="match status" value="1"/>
</dbReference>
<dbReference type="RefSeq" id="WP_379531299.1">
    <property type="nucleotide sequence ID" value="NZ_JBHSBI010000015.1"/>
</dbReference>
<dbReference type="InterPro" id="IPR011712">
    <property type="entry name" value="Sig_transdc_His_kin_sub3_dim/P"/>
</dbReference>
<keyword evidence="7" id="KW-0067">ATP-binding</keyword>
<feature type="transmembrane region" description="Helical" evidence="9">
    <location>
        <begin position="165"/>
        <end position="185"/>
    </location>
</feature>
<name>A0ABV8GFA6_9ACTN</name>
<dbReference type="InterPro" id="IPR050482">
    <property type="entry name" value="Sensor_HK_TwoCompSys"/>
</dbReference>
<evidence type="ECO:0000256" key="5">
    <source>
        <dbReference type="ARBA" id="ARBA00022741"/>
    </source>
</evidence>
<dbReference type="Pfam" id="PF02518">
    <property type="entry name" value="HATPase_c"/>
    <property type="match status" value="1"/>
</dbReference>
<keyword evidence="9" id="KW-1133">Transmembrane helix</keyword>
<accession>A0ABV8GFA6</accession>
<feature type="domain" description="Signal transduction histidine kinase subgroup 3 dimerisation and phosphoacceptor" evidence="11">
    <location>
        <begin position="214"/>
        <end position="279"/>
    </location>
</feature>
<dbReference type="Pfam" id="PF07730">
    <property type="entry name" value="HisKA_3"/>
    <property type="match status" value="1"/>
</dbReference>
<evidence type="ECO:0000256" key="7">
    <source>
        <dbReference type="ARBA" id="ARBA00022840"/>
    </source>
</evidence>
<evidence type="ECO:0000256" key="6">
    <source>
        <dbReference type="ARBA" id="ARBA00022777"/>
    </source>
</evidence>
<evidence type="ECO:0000256" key="4">
    <source>
        <dbReference type="ARBA" id="ARBA00022679"/>
    </source>
</evidence>
<proteinExistence type="predicted"/>
<dbReference type="EC" id="2.7.13.3" evidence="2"/>
<dbReference type="PANTHER" id="PTHR24421:SF10">
    <property type="entry name" value="NITRATE_NITRITE SENSOR PROTEIN NARQ"/>
    <property type="match status" value="1"/>
</dbReference>
<keyword evidence="9" id="KW-0472">Membrane</keyword>
<evidence type="ECO:0000313" key="12">
    <source>
        <dbReference type="EMBL" id="MFC4011347.1"/>
    </source>
</evidence>
<protein>
    <recommendedName>
        <fullName evidence="2">histidine kinase</fullName>
        <ecNumber evidence="2">2.7.13.3</ecNumber>
    </recommendedName>
</protein>
<dbReference type="InterPro" id="IPR003594">
    <property type="entry name" value="HATPase_dom"/>
</dbReference>
<evidence type="ECO:0000259" key="11">
    <source>
        <dbReference type="Pfam" id="PF07730"/>
    </source>
</evidence>
<evidence type="ECO:0000313" key="13">
    <source>
        <dbReference type="Proteomes" id="UP001595851"/>
    </source>
</evidence>
<dbReference type="PANTHER" id="PTHR24421">
    <property type="entry name" value="NITRATE/NITRITE SENSOR PROTEIN NARX-RELATED"/>
    <property type="match status" value="1"/>
</dbReference>
<feature type="transmembrane region" description="Helical" evidence="9">
    <location>
        <begin position="116"/>
        <end position="134"/>
    </location>
</feature>
<sequence length="418" mass="44771">MAWLDGVRGDRAFEGAGPLAPWEKSWENSWDKGPHRLAPLPAQLLVGGAAVLLGAVVWHTLLEDYGVRNVTAGTLGLAVAISVVLARLWPVAAWWLSLTAAVLAATTSHPALMDVVWPPPVLAAHASVLGLAGFGARQRFLIQMWLVTLGAGVALWALLPGEQTPVGLMDMSLLSGMVLITVGAWGGRRRALRTAALAHRRTREEQARSALLEERARIARELHDVVAHHMSVVAVQAEAAPYRVADPPQELTSSFATIRASAVEALTELHHVLGLLRNDTPYGAGPPPTLERLGELVGRMRETGMPVSLVVDGERRRVPPGVELSAYRIVQEALSNALQHAPGAEAGVRIRYGPDCLRLDVDNGPPTGVPRSADRPGHGLLGMRERVAMLEGRFTAGPRDDGGYRVTVLLPLTGREDG</sequence>
<dbReference type="Proteomes" id="UP001595851">
    <property type="component" value="Unassembled WGS sequence"/>
</dbReference>
<evidence type="ECO:0000256" key="9">
    <source>
        <dbReference type="SAM" id="Phobius"/>
    </source>
</evidence>
<organism evidence="12 13">
    <name type="scientific">Nonomuraea purpurea</name>
    <dbReference type="NCBI Taxonomy" id="1849276"/>
    <lineage>
        <taxon>Bacteria</taxon>
        <taxon>Bacillati</taxon>
        <taxon>Actinomycetota</taxon>
        <taxon>Actinomycetes</taxon>
        <taxon>Streptosporangiales</taxon>
        <taxon>Streptosporangiaceae</taxon>
        <taxon>Nonomuraea</taxon>
    </lineage>
</organism>
<keyword evidence="4" id="KW-0808">Transferase</keyword>
<dbReference type="Gene3D" id="3.30.565.10">
    <property type="entry name" value="Histidine kinase-like ATPase, C-terminal domain"/>
    <property type="match status" value="1"/>
</dbReference>
<evidence type="ECO:0000259" key="10">
    <source>
        <dbReference type="Pfam" id="PF02518"/>
    </source>
</evidence>
<keyword evidence="6 12" id="KW-0418">Kinase</keyword>
<feature type="domain" description="Histidine kinase/HSP90-like ATPase" evidence="10">
    <location>
        <begin position="322"/>
        <end position="413"/>
    </location>
</feature>
<keyword evidence="3" id="KW-0597">Phosphoprotein</keyword>
<evidence type="ECO:0000256" key="3">
    <source>
        <dbReference type="ARBA" id="ARBA00022553"/>
    </source>
</evidence>
<feature type="transmembrane region" description="Helical" evidence="9">
    <location>
        <begin position="40"/>
        <end position="62"/>
    </location>
</feature>
<dbReference type="InterPro" id="IPR036890">
    <property type="entry name" value="HATPase_C_sf"/>
</dbReference>
<feature type="transmembrane region" description="Helical" evidence="9">
    <location>
        <begin position="141"/>
        <end position="159"/>
    </location>
</feature>
<evidence type="ECO:0000256" key="8">
    <source>
        <dbReference type="ARBA" id="ARBA00023012"/>
    </source>
</evidence>
<dbReference type="CDD" id="cd16917">
    <property type="entry name" value="HATPase_UhpB-NarQ-NarX-like"/>
    <property type="match status" value="1"/>
</dbReference>
<comment type="caution">
    <text evidence="12">The sequence shown here is derived from an EMBL/GenBank/DDBJ whole genome shotgun (WGS) entry which is preliminary data.</text>
</comment>
<dbReference type="EMBL" id="JBHSBI010000015">
    <property type="protein sequence ID" value="MFC4011347.1"/>
    <property type="molecule type" value="Genomic_DNA"/>
</dbReference>
<evidence type="ECO:0000256" key="1">
    <source>
        <dbReference type="ARBA" id="ARBA00000085"/>
    </source>
</evidence>
<keyword evidence="9" id="KW-0812">Transmembrane</keyword>
<gene>
    <name evidence="12" type="ORF">ACFOY2_29250</name>
</gene>
<evidence type="ECO:0000256" key="2">
    <source>
        <dbReference type="ARBA" id="ARBA00012438"/>
    </source>
</evidence>
<feature type="transmembrane region" description="Helical" evidence="9">
    <location>
        <begin position="74"/>
        <end position="96"/>
    </location>
</feature>
<dbReference type="GO" id="GO:0016301">
    <property type="term" value="F:kinase activity"/>
    <property type="evidence" value="ECO:0007669"/>
    <property type="project" value="UniProtKB-KW"/>
</dbReference>
<keyword evidence="8" id="KW-0902">Two-component regulatory system</keyword>